<accession>A0A1J0GMH4</accession>
<dbReference type="Proteomes" id="UP000182569">
    <property type="component" value="Chromosome"/>
</dbReference>
<dbReference type="Pfam" id="PF03448">
    <property type="entry name" value="MgtE_N"/>
    <property type="match status" value="1"/>
</dbReference>
<evidence type="ECO:0000256" key="1">
    <source>
        <dbReference type="PROSITE-ProRule" id="PRU00703"/>
    </source>
</evidence>
<evidence type="ECO:0000313" key="4">
    <source>
        <dbReference type="Proteomes" id="UP000182569"/>
    </source>
</evidence>
<dbReference type="PANTHER" id="PTHR43773:SF1">
    <property type="entry name" value="MAGNESIUM TRANSPORTER MGTE"/>
    <property type="match status" value="1"/>
</dbReference>
<feature type="domain" description="CBS" evidence="2">
    <location>
        <begin position="293"/>
        <end position="355"/>
    </location>
</feature>
<dbReference type="EMBL" id="CP015756">
    <property type="protein sequence ID" value="APC42094.1"/>
    <property type="molecule type" value="Genomic_DNA"/>
</dbReference>
<dbReference type="PROSITE" id="PS51371">
    <property type="entry name" value="CBS"/>
    <property type="match status" value="2"/>
</dbReference>
<dbReference type="GO" id="GO:0016020">
    <property type="term" value="C:membrane"/>
    <property type="evidence" value="ECO:0007669"/>
    <property type="project" value="InterPro"/>
</dbReference>
<evidence type="ECO:0000313" key="3">
    <source>
        <dbReference type="EMBL" id="APC42094.1"/>
    </source>
</evidence>
<dbReference type="PANTHER" id="PTHR43773">
    <property type="entry name" value="MAGNESIUM TRANSPORTER MGTE"/>
    <property type="match status" value="1"/>
</dbReference>
<dbReference type="OrthoDB" id="9790355at2"/>
<reference evidence="4" key="1">
    <citation type="journal article" date="2016" name="Front. Microbiol.">
        <title>Complete Genome Sequence of Clostridium estertheticum DSM 8809, a Microbe Identified in Spoiled Vacuum Packed Beef.</title>
        <authorList>
            <person name="Yu Z."/>
            <person name="Gunn L."/>
            <person name="Brennan E."/>
            <person name="Reid R."/>
            <person name="Wall P.G."/>
            <person name="Gaora O.P."/>
            <person name="Hurley D."/>
            <person name="Bolton D."/>
            <person name="Fanning S."/>
        </authorList>
    </citation>
    <scope>NUCLEOTIDE SEQUENCE [LARGE SCALE GENOMIC DNA]</scope>
    <source>
        <strain evidence="4">DSM 8809</strain>
    </source>
</reference>
<dbReference type="CDD" id="cd04606">
    <property type="entry name" value="CBS_pair_Mg_transporter"/>
    <property type="match status" value="1"/>
</dbReference>
<dbReference type="InterPro" id="IPR000644">
    <property type="entry name" value="CBS_dom"/>
</dbReference>
<dbReference type="STRING" id="1552.A7L45_19555"/>
<keyword evidence="1" id="KW-0129">CBS domain</keyword>
<dbReference type="Gene3D" id="1.25.60.10">
    <property type="entry name" value="MgtE N-terminal domain-like"/>
    <property type="match status" value="1"/>
</dbReference>
<dbReference type="Gene3D" id="3.10.580.10">
    <property type="entry name" value="CBS-domain"/>
    <property type="match status" value="1"/>
</dbReference>
<sequence>MEIISAFFLSSILNKNVYDEFEDNIGKLFDIYVTTEQGYPRVIGYKIKKESEIFNYEFRNIEVGKEDKKITVQVRGVKEIIPRKFSYLLSKHLLNKQIVDVNGKKVVKVNDLTMTKVGGEIRVIAVESGIIAAARKYKLDGIIKFFYNILGRKPQDNSITWESVQSLEMVDHSLKLTQPYSKLTKLHPADLADILEGLDTSARNKIFESLDKDLAAHTLEELQPEVQADILSTINNMLAQEILDEMPNDEIADILDEMKEDDAEKILLNFNKDDEEEIRNLMNYEEEVVGSIMNKDFISFNVNITASATIEILRELQPEDEVIHYIYIVDEDKKLQGVISLRNLVLSAPARKLKEIMDDKVIRIKDSQDIEEAVELALKYDLISLPVVDIDEKLCGIVIMNDIIEELLSPRWKRKLKKII</sequence>
<feature type="domain" description="CBS" evidence="2">
    <location>
        <begin position="357"/>
        <end position="414"/>
    </location>
</feature>
<dbReference type="RefSeq" id="WP_071614385.1">
    <property type="nucleotide sequence ID" value="NZ_CP015756.1"/>
</dbReference>
<dbReference type="Pfam" id="PF05239">
    <property type="entry name" value="PRC"/>
    <property type="match status" value="1"/>
</dbReference>
<dbReference type="InterPro" id="IPR027275">
    <property type="entry name" value="PRC-brl_dom"/>
</dbReference>
<organism evidence="3 4">
    <name type="scientific">Clostridium estertheticum subsp. estertheticum</name>
    <dbReference type="NCBI Taxonomy" id="1552"/>
    <lineage>
        <taxon>Bacteria</taxon>
        <taxon>Bacillati</taxon>
        <taxon>Bacillota</taxon>
        <taxon>Clostridia</taxon>
        <taxon>Eubacteriales</taxon>
        <taxon>Clostridiaceae</taxon>
        <taxon>Clostridium</taxon>
    </lineage>
</organism>
<dbReference type="KEGG" id="ceu:A7L45_19555"/>
<dbReference type="SUPFAM" id="SSF158791">
    <property type="entry name" value="MgtE N-terminal domain-like"/>
    <property type="match status" value="1"/>
</dbReference>
<dbReference type="AlphaFoldDB" id="A0A1J0GMH4"/>
<dbReference type="GO" id="GO:0015095">
    <property type="term" value="F:magnesium ion transmembrane transporter activity"/>
    <property type="evidence" value="ECO:0007669"/>
    <property type="project" value="InterPro"/>
</dbReference>
<gene>
    <name evidence="3" type="ORF">A7L45_19555</name>
</gene>
<dbReference type="SUPFAM" id="SSF54631">
    <property type="entry name" value="CBS-domain pair"/>
    <property type="match status" value="1"/>
</dbReference>
<dbReference type="InterPro" id="IPR038076">
    <property type="entry name" value="MgtE_N_sf"/>
</dbReference>
<dbReference type="SMART" id="SM00924">
    <property type="entry name" value="MgtE_N"/>
    <property type="match status" value="1"/>
</dbReference>
<dbReference type="Pfam" id="PF00571">
    <property type="entry name" value="CBS"/>
    <property type="match status" value="2"/>
</dbReference>
<evidence type="ECO:0000259" key="2">
    <source>
        <dbReference type="PROSITE" id="PS51371"/>
    </source>
</evidence>
<dbReference type="SMART" id="SM00116">
    <property type="entry name" value="CBS"/>
    <property type="match status" value="2"/>
</dbReference>
<dbReference type="InterPro" id="IPR046342">
    <property type="entry name" value="CBS_dom_sf"/>
</dbReference>
<dbReference type="InterPro" id="IPR006669">
    <property type="entry name" value="MgtE_transporter"/>
</dbReference>
<name>A0A1J0GMH4_9CLOT</name>
<keyword evidence="4" id="KW-1185">Reference proteome</keyword>
<proteinExistence type="predicted"/>
<protein>
    <recommendedName>
        <fullName evidence="2">CBS domain-containing protein</fullName>
    </recommendedName>
</protein>
<dbReference type="InterPro" id="IPR006668">
    <property type="entry name" value="Mg_transptr_MgtE_intracell_dom"/>
</dbReference>